<dbReference type="GO" id="GO:0006298">
    <property type="term" value="P:mismatch repair"/>
    <property type="evidence" value="ECO:0007669"/>
    <property type="project" value="InterPro"/>
</dbReference>
<organism evidence="7 8">
    <name type="scientific">Pilimelia anulata</name>
    <dbReference type="NCBI Taxonomy" id="53371"/>
    <lineage>
        <taxon>Bacteria</taxon>
        <taxon>Bacillati</taxon>
        <taxon>Actinomycetota</taxon>
        <taxon>Actinomycetes</taxon>
        <taxon>Micromonosporales</taxon>
        <taxon>Micromonosporaceae</taxon>
        <taxon>Pilimelia</taxon>
    </lineage>
</organism>
<dbReference type="InterPro" id="IPR011335">
    <property type="entry name" value="Restrct_endonuc-II-like"/>
</dbReference>
<evidence type="ECO:0000313" key="7">
    <source>
        <dbReference type="EMBL" id="GGJ89109.1"/>
    </source>
</evidence>
<comment type="caution">
    <text evidence="7">The sequence shown here is derived from an EMBL/GenBank/DDBJ whole genome shotgun (WGS) entry which is preliminary data.</text>
</comment>
<comment type="similarity">
    <text evidence="6">Belongs to the Vsr family.</text>
</comment>
<evidence type="ECO:0000256" key="5">
    <source>
        <dbReference type="ARBA" id="ARBA00023204"/>
    </source>
</evidence>
<reference evidence="7" key="1">
    <citation type="journal article" date="2014" name="Int. J. Syst. Evol. Microbiol.">
        <title>Complete genome sequence of Corynebacterium casei LMG S-19264T (=DSM 44701T), isolated from a smear-ripened cheese.</title>
        <authorList>
            <consortium name="US DOE Joint Genome Institute (JGI-PGF)"/>
            <person name="Walter F."/>
            <person name="Albersmeier A."/>
            <person name="Kalinowski J."/>
            <person name="Ruckert C."/>
        </authorList>
    </citation>
    <scope>NUCLEOTIDE SEQUENCE</scope>
    <source>
        <strain evidence="7">JCM 3090</strain>
    </source>
</reference>
<dbReference type="NCBIfam" id="TIGR00632">
    <property type="entry name" value="vsr"/>
    <property type="match status" value="1"/>
</dbReference>
<evidence type="ECO:0008006" key="9">
    <source>
        <dbReference type="Google" id="ProtNLM"/>
    </source>
</evidence>
<reference evidence="7" key="2">
    <citation type="submission" date="2020-09" db="EMBL/GenBank/DDBJ databases">
        <authorList>
            <person name="Sun Q."/>
            <person name="Ohkuma M."/>
        </authorList>
    </citation>
    <scope>NUCLEOTIDE SEQUENCE</scope>
    <source>
        <strain evidence="7">JCM 3090</strain>
    </source>
</reference>
<dbReference type="EMBL" id="BMQB01000003">
    <property type="protein sequence ID" value="GGJ89109.1"/>
    <property type="molecule type" value="Genomic_DNA"/>
</dbReference>
<sequence>MKPPASTAGVAARMSKQKASNTDLEVQLRKHLYRLGLRYRLHTRSVPGTRRTVDVVFPGARVAVFLDGCFWHSCPVHATFPAANADWWREKLAANVTRDRDTDRRLAEAGWAVVRVWEHEDLAAAALRIEEVVRERAPRRRVRGVAVEAVEHGTLSAYANAGCRCGECRRVKAEYQQGLVDRYREAGGRGQHGTDYRYRTGCRCSPCRAAHAAADREYRARRRTSS</sequence>
<keyword evidence="2" id="KW-0255">Endonuclease</keyword>
<accession>A0A8J3F7I4</accession>
<keyword evidence="8" id="KW-1185">Reference proteome</keyword>
<dbReference type="GO" id="GO:0004519">
    <property type="term" value="F:endonuclease activity"/>
    <property type="evidence" value="ECO:0007669"/>
    <property type="project" value="UniProtKB-KW"/>
</dbReference>
<proteinExistence type="inferred from homology"/>
<protein>
    <recommendedName>
        <fullName evidence="9">DNA mismatch endonuclease Vsr</fullName>
    </recommendedName>
</protein>
<dbReference type="InterPro" id="IPR004603">
    <property type="entry name" value="DNA_mismatch_endonuc_vsr"/>
</dbReference>
<dbReference type="Pfam" id="PF03852">
    <property type="entry name" value="Vsr"/>
    <property type="match status" value="1"/>
</dbReference>
<evidence type="ECO:0000256" key="3">
    <source>
        <dbReference type="ARBA" id="ARBA00022763"/>
    </source>
</evidence>
<evidence type="ECO:0000313" key="8">
    <source>
        <dbReference type="Proteomes" id="UP000649739"/>
    </source>
</evidence>
<dbReference type="RefSeq" id="WP_189169640.1">
    <property type="nucleotide sequence ID" value="NZ_BMQB01000003.1"/>
</dbReference>
<keyword evidence="3" id="KW-0227">DNA damage</keyword>
<dbReference type="GO" id="GO:0016787">
    <property type="term" value="F:hydrolase activity"/>
    <property type="evidence" value="ECO:0007669"/>
    <property type="project" value="UniProtKB-KW"/>
</dbReference>
<dbReference type="SUPFAM" id="SSF52980">
    <property type="entry name" value="Restriction endonuclease-like"/>
    <property type="match status" value="1"/>
</dbReference>
<name>A0A8J3F7I4_9ACTN</name>
<evidence type="ECO:0000256" key="4">
    <source>
        <dbReference type="ARBA" id="ARBA00022801"/>
    </source>
</evidence>
<keyword evidence="4" id="KW-0378">Hydrolase</keyword>
<dbReference type="AlphaFoldDB" id="A0A8J3F7I4"/>
<dbReference type="Gene3D" id="3.40.960.10">
    <property type="entry name" value="VSR Endonuclease"/>
    <property type="match status" value="1"/>
</dbReference>
<evidence type="ECO:0000256" key="6">
    <source>
        <dbReference type="ARBA" id="ARBA00029466"/>
    </source>
</evidence>
<evidence type="ECO:0000256" key="1">
    <source>
        <dbReference type="ARBA" id="ARBA00022722"/>
    </source>
</evidence>
<keyword evidence="5" id="KW-0234">DNA repair</keyword>
<dbReference type="CDD" id="cd00221">
    <property type="entry name" value="Vsr"/>
    <property type="match status" value="1"/>
</dbReference>
<keyword evidence="1" id="KW-0540">Nuclease</keyword>
<evidence type="ECO:0000256" key="2">
    <source>
        <dbReference type="ARBA" id="ARBA00022759"/>
    </source>
</evidence>
<gene>
    <name evidence="7" type="ORF">GCM10010123_18360</name>
</gene>
<dbReference type="Proteomes" id="UP000649739">
    <property type="component" value="Unassembled WGS sequence"/>
</dbReference>